<keyword evidence="8" id="KW-1185">Reference proteome</keyword>
<name>A0A495JR62_9ACTN</name>
<keyword evidence="2 7" id="KW-0489">Methyltransferase</keyword>
<reference evidence="7 8" key="1">
    <citation type="submission" date="2018-10" db="EMBL/GenBank/DDBJ databases">
        <title>Sequencing the genomes of 1000 actinobacteria strains.</title>
        <authorList>
            <person name="Klenk H.-P."/>
        </authorList>
    </citation>
    <scope>NUCLEOTIDE SEQUENCE [LARGE SCALE GENOMIC DNA]</scope>
    <source>
        <strain evidence="7 8">DSM 45175</strain>
    </source>
</reference>
<dbReference type="Pfam" id="PF07669">
    <property type="entry name" value="Eco57I"/>
    <property type="match status" value="1"/>
</dbReference>
<dbReference type="GO" id="GO:0006304">
    <property type="term" value="P:DNA modification"/>
    <property type="evidence" value="ECO:0007669"/>
    <property type="project" value="InterPro"/>
</dbReference>
<sequence>MSAIARNQVFSAVHTIGGLIPADMLVRISEGRDVKGSSPADYRLVGTRSVRDDAERHWDYLKSVWADLRQKLPVAQEAAAPADPTGLAVTQWLEPLFSELGFGRLTEIGAPGITADDGGKTFAISHRWNHVPLHLIPWNAILDKRSGGAGTVPAQSLVQECLNRSESHLWAVLTNGRQLRLLRDSSALATAAYVEFDLEAIFDGELFSEFVLLYRLLHVSRFDVAEGTAPSTCWLEKWRTEAIQTGIRALKQIRIGVQEAIALLATGFLQHPANDRLRKDLDTDALQHALLRFVYRLLFVFVAEDRGILHPPSTDAKIAQRYAQYASTARLRQVARRRRGSQHTDLYLALRLVLDSLGRNEGRAELGLPALGGIFEETDADRPLDGLSLSNQALLSAIRQISQIRDTNSNRYRAIDYQHLGADELGSIYEFLLELRLISSANKRAAQMVEVGGNARKTTGSFYTHSAIIECLLDSALDPVLNDAVERGLRRADLSANANQTAFIIEELLGVTVCDPACGSGHFLVAAARRIAKRLAAIRESSPEPTAEALRGAMGEVVTHCIYGVDKNPMAVELAKVSLWLEALEPGKPLGFLDAHIKQGNALVGATPALLSRGIPTVAFTSIEGDDEYFATDLKSINKREHEGRVTLFLSDTRREIPISNATFADELHSITTRRAETLRDVRAQAAAFHRLQNTQTFLHAVHVADAWCSSFFWEKTKDAPRPVTQEIFRALTTQDGDGIPKETRQKIMELADRYSFFHWHLEFPEIFRVSSDDEKADSPGWTGGFSCLLGNPPWDTLSPDEKEFFSTYDPNFRGLKKDERQAAVARLTQSPAIQERWQTSRRDIYALVHFIKRSERYRLFSQGNLGKGDFNVYRMFVETALALTGPDGTVAQVTPSGIYNGANAQAIRAELFNRWELKLMLGFINKGEEWFDGADSTMRFGAYSARRAGSTTEFSVGFQLKDPGDLAAALENPPRLLVETVRSQSEEALAISDTIGGDDAEITDHLYRQWPAFAIISDDYPRRAYQTEIHMGNDRDRYTDEEPGLPLYEGRMVAQYDHRAKAYVSGRGRSAVWDELEFGSAKKAIAPQWVVPTRNIPNKVKDRINRFRLGFCDVTSPRNERSLVATLIPPQVICGHSVPTITFEEEFEWSYLLWLGAANSLCLDFLARKKVSLHIQLGVLDSLPFPRLHPGNPIVDRLAPLTLRLTCTGPEMTPFWNRMAQFNWVPPVPEGQISPEALIDDNARAEAQAAIDAILAKHVFKVSRTQLAHILTTFPTLERKENRKFGTYRTRDLVLNAFDKA</sequence>
<evidence type="ECO:0000313" key="7">
    <source>
        <dbReference type="EMBL" id="RKR90549.1"/>
    </source>
</evidence>
<evidence type="ECO:0000259" key="6">
    <source>
        <dbReference type="Pfam" id="PF07669"/>
    </source>
</evidence>
<dbReference type="Proteomes" id="UP000277671">
    <property type="component" value="Unassembled WGS sequence"/>
</dbReference>
<dbReference type="Gene3D" id="3.40.50.150">
    <property type="entry name" value="Vaccinia Virus protein VP39"/>
    <property type="match status" value="2"/>
</dbReference>
<feature type="domain" description="Type II methyltransferase M.TaqI-like" evidence="6">
    <location>
        <begin position="560"/>
        <end position="924"/>
    </location>
</feature>
<evidence type="ECO:0000256" key="1">
    <source>
        <dbReference type="ARBA" id="ARBA00011900"/>
    </source>
</evidence>
<dbReference type="EC" id="2.1.1.72" evidence="1"/>
<accession>A0A495JR62</accession>
<comment type="caution">
    <text evidence="7">The sequence shown here is derived from an EMBL/GenBank/DDBJ whole genome shotgun (WGS) entry which is preliminary data.</text>
</comment>
<dbReference type="RefSeq" id="WP_121158806.1">
    <property type="nucleotide sequence ID" value="NZ_RBKT01000001.1"/>
</dbReference>
<dbReference type="OrthoDB" id="4280289at2"/>
<dbReference type="GO" id="GO:0009007">
    <property type="term" value="F:site-specific DNA-methyltransferase (adenine-specific) activity"/>
    <property type="evidence" value="ECO:0007669"/>
    <property type="project" value="UniProtKB-EC"/>
</dbReference>
<gene>
    <name evidence="7" type="ORF">BDK92_4927</name>
</gene>
<evidence type="ECO:0000256" key="3">
    <source>
        <dbReference type="ARBA" id="ARBA00022679"/>
    </source>
</evidence>
<evidence type="ECO:0000313" key="8">
    <source>
        <dbReference type="Proteomes" id="UP000277671"/>
    </source>
</evidence>
<dbReference type="InterPro" id="IPR011639">
    <property type="entry name" value="MethylTrfase_TaqI-like_dom"/>
</dbReference>
<proteinExistence type="predicted"/>
<dbReference type="InterPro" id="IPR029063">
    <property type="entry name" value="SAM-dependent_MTases_sf"/>
</dbReference>
<dbReference type="PANTHER" id="PTHR33841:SF1">
    <property type="entry name" value="DNA METHYLTRANSFERASE A"/>
    <property type="match status" value="1"/>
</dbReference>
<evidence type="ECO:0000256" key="4">
    <source>
        <dbReference type="ARBA" id="ARBA00022691"/>
    </source>
</evidence>
<protein>
    <recommendedName>
        <fullName evidence="1">site-specific DNA-methyltransferase (adenine-specific)</fullName>
        <ecNumber evidence="1">2.1.1.72</ecNumber>
    </recommendedName>
</protein>
<keyword evidence="3" id="KW-0808">Transferase</keyword>
<evidence type="ECO:0000256" key="5">
    <source>
        <dbReference type="ARBA" id="ARBA00047942"/>
    </source>
</evidence>
<keyword evidence="4" id="KW-0949">S-adenosyl-L-methionine</keyword>
<comment type="catalytic activity">
    <reaction evidence="5">
        <text>a 2'-deoxyadenosine in DNA + S-adenosyl-L-methionine = an N(6)-methyl-2'-deoxyadenosine in DNA + S-adenosyl-L-homocysteine + H(+)</text>
        <dbReference type="Rhea" id="RHEA:15197"/>
        <dbReference type="Rhea" id="RHEA-COMP:12418"/>
        <dbReference type="Rhea" id="RHEA-COMP:12419"/>
        <dbReference type="ChEBI" id="CHEBI:15378"/>
        <dbReference type="ChEBI" id="CHEBI:57856"/>
        <dbReference type="ChEBI" id="CHEBI:59789"/>
        <dbReference type="ChEBI" id="CHEBI:90615"/>
        <dbReference type="ChEBI" id="CHEBI:90616"/>
        <dbReference type="EC" id="2.1.1.72"/>
    </reaction>
</comment>
<organism evidence="7 8">
    <name type="scientific">Micromonospora pisi</name>
    <dbReference type="NCBI Taxonomy" id="589240"/>
    <lineage>
        <taxon>Bacteria</taxon>
        <taxon>Bacillati</taxon>
        <taxon>Actinomycetota</taxon>
        <taxon>Actinomycetes</taxon>
        <taxon>Micromonosporales</taxon>
        <taxon>Micromonosporaceae</taxon>
        <taxon>Micromonospora</taxon>
    </lineage>
</organism>
<dbReference type="GO" id="GO:0032259">
    <property type="term" value="P:methylation"/>
    <property type="evidence" value="ECO:0007669"/>
    <property type="project" value="UniProtKB-KW"/>
</dbReference>
<dbReference type="PRINTS" id="PR00507">
    <property type="entry name" value="N12N6MTFRASE"/>
</dbReference>
<dbReference type="EMBL" id="RBKT01000001">
    <property type="protein sequence ID" value="RKR90549.1"/>
    <property type="molecule type" value="Genomic_DNA"/>
</dbReference>
<dbReference type="SUPFAM" id="SSF53335">
    <property type="entry name" value="S-adenosyl-L-methionine-dependent methyltransferases"/>
    <property type="match status" value="1"/>
</dbReference>
<dbReference type="PANTHER" id="PTHR33841">
    <property type="entry name" value="DNA METHYLTRANSFERASE YEEA-RELATED"/>
    <property type="match status" value="1"/>
</dbReference>
<evidence type="ECO:0000256" key="2">
    <source>
        <dbReference type="ARBA" id="ARBA00022603"/>
    </source>
</evidence>
<dbReference type="InterPro" id="IPR050953">
    <property type="entry name" value="N4_N6_ade-DNA_methylase"/>
</dbReference>